<dbReference type="InterPro" id="IPR037104">
    <property type="entry name" value="Annexin_sf"/>
</dbReference>
<keyword evidence="5" id="KW-0111">Calcium/phospholipid-binding</keyword>
<dbReference type="Gene3D" id="1.10.220.10">
    <property type="entry name" value="Annexin"/>
    <property type="match status" value="4"/>
</dbReference>
<comment type="caution">
    <text evidence="6">The sequence shown here is derived from an EMBL/GenBank/DDBJ whole genome shotgun (WGS) entry which is preliminary data.</text>
</comment>
<dbReference type="GO" id="GO:0005509">
    <property type="term" value="F:calcium ion binding"/>
    <property type="evidence" value="ECO:0007669"/>
    <property type="project" value="InterPro"/>
</dbReference>
<evidence type="ECO:0000256" key="2">
    <source>
        <dbReference type="ARBA" id="ARBA00022553"/>
    </source>
</evidence>
<protein>
    <recommendedName>
        <fullName evidence="5">Annexin</fullName>
    </recommendedName>
</protein>
<proteinExistence type="inferred from homology"/>
<dbReference type="Proteomes" id="UP000031036">
    <property type="component" value="Unassembled WGS sequence"/>
</dbReference>
<dbReference type="GO" id="GO:0043395">
    <property type="term" value="F:heparan sulfate proteoglycan binding"/>
    <property type="evidence" value="ECO:0007669"/>
    <property type="project" value="TreeGrafter"/>
</dbReference>
<evidence type="ECO:0000256" key="1">
    <source>
        <dbReference type="ARBA" id="ARBA00007831"/>
    </source>
</evidence>
<dbReference type="FunFam" id="1.10.220.10:FF:000001">
    <property type="entry name" value="Annexin"/>
    <property type="match status" value="1"/>
</dbReference>
<comment type="similarity">
    <text evidence="1 5">Belongs to the annexin family.</text>
</comment>
<dbReference type="SMART" id="SM00335">
    <property type="entry name" value="ANX"/>
    <property type="match status" value="4"/>
</dbReference>
<accession>A0A0B2W230</accession>
<dbReference type="GO" id="GO:0005737">
    <property type="term" value="C:cytoplasm"/>
    <property type="evidence" value="ECO:0007669"/>
    <property type="project" value="TreeGrafter"/>
</dbReference>
<dbReference type="InterPro" id="IPR018502">
    <property type="entry name" value="Annexin_repeat"/>
</dbReference>
<keyword evidence="7" id="KW-1185">Reference proteome</keyword>
<dbReference type="PANTHER" id="PTHR10502:SF177">
    <property type="entry name" value="ANNEXIN B10"/>
    <property type="match status" value="1"/>
</dbReference>
<sequence>MPSHSISRGTIKPKADFDGEREAETLENAMKGRGCDKQKIIEIITQIDNAQRQILRSSYQQKYAKDLMAELKKELSGDLEDVIVGLMEKPTKYDAIQMYNAMKGPGTKESTLIDILCSRTDEEILAMRREFQSAYDISLETRLSGDISGDFRALLEGLLQGRRDISSNVDVTKAREESKKLMGNKALNEKPNKEVFCRAFSTENFRQLKRLFSEYISMNGETIQEGIKKVFSGDAESAYLALVENIENKERYFAKQLYASMEGLGTRDTDLIRLIISRSEIDLADIREEFDRMYKKSLIDWLKSECSGAYRDSLICIVNGN</sequence>
<keyword evidence="2" id="KW-0597">Phosphoprotein</keyword>
<dbReference type="FunFam" id="1.10.220.10:FF:000005">
    <property type="entry name" value="Annexin"/>
    <property type="match status" value="1"/>
</dbReference>
<evidence type="ECO:0000256" key="3">
    <source>
        <dbReference type="ARBA" id="ARBA00022737"/>
    </source>
</evidence>
<keyword evidence="4 5" id="KW-0041">Annexin</keyword>
<name>A0A0B2W230_TOXCA</name>
<dbReference type="InterPro" id="IPR001464">
    <property type="entry name" value="Annexin"/>
</dbReference>
<dbReference type="PRINTS" id="PR00196">
    <property type="entry name" value="ANNEXIN"/>
</dbReference>
<dbReference type="InterPro" id="IPR018252">
    <property type="entry name" value="Annexin_repeat_CS"/>
</dbReference>
<organism evidence="6 7">
    <name type="scientific">Toxocara canis</name>
    <name type="common">Canine roundworm</name>
    <dbReference type="NCBI Taxonomy" id="6265"/>
    <lineage>
        <taxon>Eukaryota</taxon>
        <taxon>Metazoa</taxon>
        <taxon>Ecdysozoa</taxon>
        <taxon>Nematoda</taxon>
        <taxon>Chromadorea</taxon>
        <taxon>Rhabditida</taxon>
        <taxon>Spirurina</taxon>
        <taxon>Ascaridomorpha</taxon>
        <taxon>Ascaridoidea</taxon>
        <taxon>Toxocaridae</taxon>
        <taxon>Toxocara</taxon>
    </lineage>
</organism>
<dbReference type="GO" id="GO:0012506">
    <property type="term" value="C:vesicle membrane"/>
    <property type="evidence" value="ECO:0007669"/>
    <property type="project" value="TreeGrafter"/>
</dbReference>
<dbReference type="Pfam" id="PF00191">
    <property type="entry name" value="Annexin"/>
    <property type="match status" value="4"/>
</dbReference>
<dbReference type="PANTHER" id="PTHR10502">
    <property type="entry name" value="ANNEXIN"/>
    <property type="match status" value="1"/>
</dbReference>
<dbReference type="FunFam" id="1.10.220.10:FF:000003">
    <property type="entry name" value="Annexin"/>
    <property type="match status" value="1"/>
</dbReference>
<evidence type="ECO:0000313" key="6">
    <source>
        <dbReference type="EMBL" id="KHN87220.1"/>
    </source>
</evidence>
<keyword evidence="3 5" id="KW-0677">Repeat</keyword>
<dbReference type="GO" id="GO:0005886">
    <property type="term" value="C:plasma membrane"/>
    <property type="evidence" value="ECO:0007669"/>
    <property type="project" value="TreeGrafter"/>
</dbReference>
<comment type="domain">
    <text evidence="5">A pair of annexin repeats may form one binding site for calcium and phospholipid.</text>
</comment>
<dbReference type="GO" id="GO:0001786">
    <property type="term" value="F:phosphatidylserine binding"/>
    <property type="evidence" value="ECO:0007669"/>
    <property type="project" value="TreeGrafter"/>
</dbReference>
<dbReference type="STRING" id="6265.A0A0B2W230"/>
<dbReference type="EMBL" id="JPKZ01000446">
    <property type="protein sequence ID" value="KHN87220.1"/>
    <property type="molecule type" value="Genomic_DNA"/>
</dbReference>
<dbReference type="GO" id="GO:0005634">
    <property type="term" value="C:nucleus"/>
    <property type="evidence" value="ECO:0007669"/>
    <property type="project" value="TreeGrafter"/>
</dbReference>
<dbReference type="SUPFAM" id="SSF47874">
    <property type="entry name" value="Annexin"/>
    <property type="match status" value="1"/>
</dbReference>
<dbReference type="GO" id="GO:0005544">
    <property type="term" value="F:calcium-dependent phospholipid binding"/>
    <property type="evidence" value="ECO:0007669"/>
    <property type="project" value="UniProtKB-KW"/>
</dbReference>
<dbReference type="OrthoDB" id="37886at2759"/>
<dbReference type="PROSITE" id="PS51897">
    <property type="entry name" value="ANNEXIN_2"/>
    <property type="match status" value="4"/>
</dbReference>
<dbReference type="PROSITE" id="PS00223">
    <property type="entry name" value="ANNEXIN_1"/>
    <property type="match status" value="2"/>
</dbReference>
<keyword evidence="5" id="KW-0106">Calcium</keyword>
<evidence type="ECO:0000256" key="4">
    <source>
        <dbReference type="ARBA" id="ARBA00023216"/>
    </source>
</evidence>
<evidence type="ECO:0000256" key="5">
    <source>
        <dbReference type="RuleBase" id="RU003540"/>
    </source>
</evidence>
<gene>
    <name evidence="6" type="primary">ANXA6</name>
    <name evidence="6" type="ORF">Tcan_17050</name>
</gene>
<dbReference type="AlphaFoldDB" id="A0A0B2W230"/>
<reference evidence="6 7" key="1">
    <citation type="submission" date="2014-11" db="EMBL/GenBank/DDBJ databases">
        <title>Genetic blueprint of the zoonotic pathogen Toxocara canis.</title>
        <authorList>
            <person name="Zhu X.-Q."/>
            <person name="Korhonen P.K."/>
            <person name="Cai H."/>
            <person name="Young N.D."/>
            <person name="Nejsum P."/>
            <person name="von Samson-Himmelstjerna G."/>
            <person name="Boag P.R."/>
            <person name="Tan P."/>
            <person name="Li Q."/>
            <person name="Min J."/>
            <person name="Yang Y."/>
            <person name="Wang X."/>
            <person name="Fang X."/>
            <person name="Hall R.S."/>
            <person name="Hofmann A."/>
            <person name="Sternberg P.W."/>
            <person name="Jex A.R."/>
            <person name="Gasser R.B."/>
        </authorList>
    </citation>
    <scope>NUCLEOTIDE SEQUENCE [LARGE SCALE GENOMIC DNA]</scope>
    <source>
        <strain evidence="6">PN_DK_2014</strain>
    </source>
</reference>
<evidence type="ECO:0000313" key="7">
    <source>
        <dbReference type="Proteomes" id="UP000031036"/>
    </source>
</evidence>